<accession>A0AAP2CNQ1</accession>
<feature type="compositionally biased region" description="Basic residues" evidence="1">
    <location>
        <begin position="156"/>
        <end position="165"/>
    </location>
</feature>
<feature type="signal peptide" evidence="2">
    <location>
        <begin position="1"/>
        <end position="20"/>
    </location>
</feature>
<evidence type="ECO:0000313" key="4">
    <source>
        <dbReference type="Proteomes" id="UP001315686"/>
    </source>
</evidence>
<dbReference type="Proteomes" id="UP001315686">
    <property type="component" value="Unassembled WGS sequence"/>
</dbReference>
<protein>
    <submittedName>
        <fullName evidence="3">Uncharacterized protein</fullName>
    </submittedName>
</protein>
<sequence length="174" mass="18041">MSKKIIKGVFAASAMVIAGAAVGYTQIATFKAPAAQTAAAVQAESAAPKAQAVEVAAFVTSTRQMARPAFATLADMQEAPTLLVAAGEDDLVNGPSTGDVMDDIDISDLLDGLNSDGQVPGLAAMPQSRPEGPRVAATTPRVTTSPVLKPQAITRTKSKSRRVKRSVWSTGQYR</sequence>
<dbReference type="AlphaFoldDB" id="A0AAP2CNQ1"/>
<evidence type="ECO:0000256" key="1">
    <source>
        <dbReference type="SAM" id="MobiDB-lite"/>
    </source>
</evidence>
<feature type="chain" id="PRO_5042962154" evidence="2">
    <location>
        <begin position="21"/>
        <end position="174"/>
    </location>
</feature>
<organism evidence="3 4">
    <name type="scientific">Harenicola maris</name>
    <dbReference type="NCBI Taxonomy" id="2841044"/>
    <lineage>
        <taxon>Bacteria</taxon>
        <taxon>Pseudomonadati</taxon>
        <taxon>Pseudomonadota</taxon>
        <taxon>Alphaproteobacteria</taxon>
        <taxon>Rhodobacterales</taxon>
        <taxon>Paracoccaceae</taxon>
        <taxon>Harenicola</taxon>
    </lineage>
</organism>
<name>A0AAP2CNQ1_9RHOB</name>
<keyword evidence="2" id="KW-0732">Signal</keyword>
<feature type="region of interest" description="Disordered" evidence="1">
    <location>
        <begin position="124"/>
        <end position="174"/>
    </location>
</feature>
<dbReference type="EMBL" id="JADQAZ010000001">
    <property type="protein sequence ID" value="MBT0957248.1"/>
    <property type="molecule type" value="Genomic_DNA"/>
</dbReference>
<keyword evidence="4" id="KW-1185">Reference proteome</keyword>
<gene>
    <name evidence="3" type="ORF">IV417_07620</name>
</gene>
<comment type="caution">
    <text evidence="3">The sequence shown here is derived from an EMBL/GenBank/DDBJ whole genome shotgun (WGS) entry which is preliminary data.</text>
</comment>
<evidence type="ECO:0000256" key="2">
    <source>
        <dbReference type="SAM" id="SignalP"/>
    </source>
</evidence>
<evidence type="ECO:0000313" key="3">
    <source>
        <dbReference type="EMBL" id="MBT0957248.1"/>
    </source>
</evidence>
<dbReference type="RefSeq" id="WP_327793424.1">
    <property type="nucleotide sequence ID" value="NZ_JADQAZ010000001.1"/>
</dbReference>
<reference evidence="3 4" key="1">
    <citation type="journal article" date="2021" name="Arch. Microbiol.">
        <title>Harenicola maris gen. nov., sp. nov. isolated from the Sea of Japan shallow sediments.</title>
        <authorList>
            <person name="Romanenko L.A."/>
            <person name="Kurilenko V.V."/>
            <person name="Chernysheva N.Y."/>
            <person name="Tekutyeva L.A."/>
            <person name="Velansky P.V."/>
            <person name="Svetashev V.I."/>
            <person name="Isaeva M.P."/>
        </authorList>
    </citation>
    <scope>NUCLEOTIDE SEQUENCE [LARGE SCALE GENOMIC DNA]</scope>
    <source>
        <strain evidence="3 4">KMM 3653</strain>
    </source>
</reference>
<proteinExistence type="predicted"/>